<reference evidence="2" key="2">
    <citation type="submission" date="2025-08" db="UniProtKB">
        <authorList>
            <consortium name="RefSeq"/>
        </authorList>
    </citation>
    <scope>IDENTIFICATION</scope>
    <source>
        <tissue evidence="2">Leaf</tissue>
    </source>
</reference>
<keyword evidence="1" id="KW-1185">Reference proteome</keyword>
<dbReference type="Proteomes" id="UP000790787">
    <property type="component" value="Chromosome 13"/>
</dbReference>
<protein>
    <submittedName>
        <fullName evidence="2">Uncharacterized protein LOC142168344</fullName>
    </submittedName>
</protein>
<gene>
    <name evidence="2" type="primary">LOC142168344</name>
</gene>
<organism evidence="1 2">
    <name type="scientific">Nicotiana tabacum</name>
    <name type="common">Common tobacco</name>
    <dbReference type="NCBI Taxonomy" id="4097"/>
    <lineage>
        <taxon>Eukaryota</taxon>
        <taxon>Viridiplantae</taxon>
        <taxon>Streptophyta</taxon>
        <taxon>Embryophyta</taxon>
        <taxon>Tracheophyta</taxon>
        <taxon>Spermatophyta</taxon>
        <taxon>Magnoliopsida</taxon>
        <taxon>eudicotyledons</taxon>
        <taxon>Gunneridae</taxon>
        <taxon>Pentapetalae</taxon>
        <taxon>asterids</taxon>
        <taxon>lamiids</taxon>
        <taxon>Solanales</taxon>
        <taxon>Solanaceae</taxon>
        <taxon>Nicotianoideae</taxon>
        <taxon>Nicotianeae</taxon>
        <taxon>Nicotiana</taxon>
    </lineage>
</organism>
<sequence>MKLALRGKGKLGFEDGSCTKSRYRGIIYASDARKAWNDFQQRFDHSNLTKIYYLWSEIAMTRHGTDPVTIYYTKMKDLWDELDVLAPISCCDCEKSRPSVEHLKSQRVLQFLMGLN</sequence>
<reference evidence="1" key="1">
    <citation type="journal article" date="2014" name="Nat. Commun.">
        <title>The tobacco genome sequence and its comparison with those of tomato and potato.</title>
        <authorList>
            <person name="Sierro N."/>
            <person name="Battey J.N."/>
            <person name="Ouadi S."/>
            <person name="Bakaher N."/>
            <person name="Bovet L."/>
            <person name="Willig A."/>
            <person name="Goepfert S."/>
            <person name="Peitsch M.C."/>
            <person name="Ivanov N.V."/>
        </authorList>
    </citation>
    <scope>NUCLEOTIDE SEQUENCE [LARGE SCALE GENOMIC DNA]</scope>
</reference>
<evidence type="ECO:0000313" key="2">
    <source>
        <dbReference type="RefSeq" id="XP_075085119.1"/>
    </source>
</evidence>
<evidence type="ECO:0000313" key="1">
    <source>
        <dbReference type="Proteomes" id="UP000790787"/>
    </source>
</evidence>
<accession>A0AC58SJI7</accession>
<proteinExistence type="predicted"/>
<name>A0AC58SJI7_TOBAC</name>
<dbReference type="RefSeq" id="XP_075085119.1">
    <property type="nucleotide sequence ID" value="XM_075229018.1"/>
</dbReference>